<dbReference type="Gene3D" id="3.40.50.300">
    <property type="entry name" value="P-loop containing nucleotide triphosphate hydrolases"/>
    <property type="match status" value="1"/>
</dbReference>
<reference evidence="5 6" key="1">
    <citation type="journal article" date="2010" name="Nature">
        <title>Nitrite-driven anaerobic methane oxidation by oxygenic bacteria.</title>
        <authorList>
            <person name="Ettwig K.F."/>
            <person name="Butler M.K."/>
            <person name="Le Paslier D."/>
            <person name="Pelletier E."/>
            <person name="Mangenot S."/>
            <person name="Kuypers M.M.M."/>
            <person name="Schreiber F."/>
            <person name="Dutilh B.E."/>
            <person name="Zedelius J."/>
            <person name="de Beer D."/>
            <person name="Gloerich J."/>
            <person name="Wessels H.J.C.T."/>
            <person name="van Allen T."/>
            <person name="Luesken F."/>
            <person name="Wu M."/>
            <person name="van de Pas-Schoonen K.T."/>
            <person name="Op den Camp H.J.M."/>
            <person name="Janssen-Megens E.M."/>
            <person name="Francoijs K-J."/>
            <person name="Stunnenberg H."/>
            <person name="Weissenbach J."/>
            <person name="Jetten M.S.M."/>
            <person name="Strous M."/>
        </authorList>
    </citation>
    <scope>NUCLEOTIDE SEQUENCE [LARGE SCALE GENOMIC DNA]</scope>
</reference>
<keyword evidence="1" id="KW-0813">Transport</keyword>
<dbReference type="GO" id="GO:0016887">
    <property type="term" value="F:ATP hydrolysis activity"/>
    <property type="evidence" value="ECO:0007669"/>
    <property type="project" value="InterPro"/>
</dbReference>
<dbReference type="GO" id="GO:0005524">
    <property type="term" value="F:ATP binding"/>
    <property type="evidence" value="ECO:0007669"/>
    <property type="project" value="UniProtKB-KW"/>
</dbReference>
<dbReference type="InterPro" id="IPR027417">
    <property type="entry name" value="P-loop_NTPase"/>
</dbReference>
<evidence type="ECO:0000256" key="1">
    <source>
        <dbReference type="ARBA" id="ARBA00022448"/>
    </source>
</evidence>
<dbReference type="EMBL" id="FP565575">
    <property type="protein sequence ID" value="CBE69090.1"/>
    <property type="molecule type" value="Genomic_DNA"/>
</dbReference>
<organism evidence="5 6">
    <name type="scientific">Methylomirabilis oxygeniifera</name>
    <dbReference type="NCBI Taxonomy" id="671143"/>
    <lineage>
        <taxon>Bacteria</taxon>
        <taxon>Candidatus Methylomirabilota</taxon>
        <taxon>Candidatus Methylomirabilia</taxon>
        <taxon>Candidatus Methylomirabilales</taxon>
        <taxon>Candidatus Methylomirabilaceae</taxon>
        <taxon>Candidatus Methylomirabilis</taxon>
    </lineage>
</organism>
<dbReference type="KEGG" id="mox:DAMO_2040"/>
<keyword evidence="3" id="KW-0067">ATP-binding</keyword>
<dbReference type="AlphaFoldDB" id="D5MH59"/>
<dbReference type="PANTHER" id="PTHR42788">
    <property type="entry name" value="TAURINE IMPORT ATP-BINDING PROTEIN-RELATED"/>
    <property type="match status" value="1"/>
</dbReference>
<dbReference type="Proteomes" id="UP000006898">
    <property type="component" value="Chromosome"/>
</dbReference>
<name>D5MH59_METO1</name>
<evidence type="ECO:0000313" key="6">
    <source>
        <dbReference type="Proteomes" id="UP000006898"/>
    </source>
</evidence>
<dbReference type="PANTHER" id="PTHR42788:SF13">
    <property type="entry name" value="ALIPHATIC SULFONATES IMPORT ATP-BINDING PROTEIN SSUB"/>
    <property type="match status" value="1"/>
</dbReference>
<dbReference type="PROSITE" id="PS50893">
    <property type="entry name" value="ABC_TRANSPORTER_2"/>
    <property type="match status" value="1"/>
</dbReference>
<dbReference type="InterPro" id="IPR003439">
    <property type="entry name" value="ABC_transporter-like_ATP-bd"/>
</dbReference>
<evidence type="ECO:0000256" key="3">
    <source>
        <dbReference type="ARBA" id="ARBA00022840"/>
    </source>
</evidence>
<proteinExistence type="predicted"/>
<evidence type="ECO:0000313" key="5">
    <source>
        <dbReference type="EMBL" id="CBE69090.1"/>
    </source>
</evidence>
<dbReference type="Pfam" id="PF00005">
    <property type="entry name" value="ABC_tran"/>
    <property type="match status" value="1"/>
</dbReference>
<dbReference type="SMART" id="SM00382">
    <property type="entry name" value="AAA"/>
    <property type="match status" value="1"/>
</dbReference>
<feature type="domain" description="ABC transporter" evidence="4">
    <location>
        <begin position="3"/>
        <end position="236"/>
    </location>
</feature>
<sequence length="255" mass="28002">MAISLKSVRKGFRSKETGESVTVLDGIDLDVPESKVVALFGPNGCGKTTILNIVAGIETADGGDVSVTGKHAHAPVVGYAFQNFRDVLLPWESALDNVTFGLRAMGIAPAVARELAVAFLDKHGFGFPRDNYPYQLSIGQQQTVALTRTLIQEPANVLLDEPFSALDNRARFRMQDFVESIVKTNSTAVLFVTHDVDEALYVSDEVIMLSKIPASVLKRFPVPFLRPRQHDLLTSVEFSNLRREVVATFLQEVGR</sequence>
<dbReference type="STRING" id="671143.DAMO_2040"/>
<gene>
    <name evidence="5" type="ORF">DAMO_2040</name>
</gene>
<dbReference type="SUPFAM" id="SSF52540">
    <property type="entry name" value="P-loop containing nucleoside triphosphate hydrolases"/>
    <property type="match status" value="1"/>
</dbReference>
<evidence type="ECO:0000256" key="2">
    <source>
        <dbReference type="ARBA" id="ARBA00022741"/>
    </source>
</evidence>
<accession>D5MH59</accession>
<dbReference type="InterPro" id="IPR050166">
    <property type="entry name" value="ABC_transporter_ATP-bind"/>
</dbReference>
<evidence type="ECO:0000259" key="4">
    <source>
        <dbReference type="PROSITE" id="PS50893"/>
    </source>
</evidence>
<keyword evidence="2" id="KW-0547">Nucleotide-binding</keyword>
<dbReference type="eggNOG" id="COG1116">
    <property type="taxonomic scope" value="Bacteria"/>
</dbReference>
<dbReference type="InterPro" id="IPR003593">
    <property type="entry name" value="AAA+_ATPase"/>
</dbReference>
<protein>
    <recommendedName>
        <fullName evidence="4">ABC transporter domain-containing protein</fullName>
    </recommendedName>
</protein>
<dbReference type="HOGENOM" id="CLU_000604_1_22_0"/>